<accession>A0A0D7AGE5</accession>
<feature type="region of interest" description="Disordered" evidence="1">
    <location>
        <begin position="239"/>
        <end position="276"/>
    </location>
</feature>
<evidence type="ECO:0000313" key="3">
    <source>
        <dbReference type="Proteomes" id="UP000054144"/>
    </source>
</evidence>
<sequence length="467" mass="49942">MSVLCEIQCSNPACTTANAPRSSIDIFPCSNSACSGTYRMSPIGAARYRQWITTGEARRVEYEVVGLKIKAHAAVLYLRANHRLCTEMKCLHYNVAPMATGTHECTGNVDAVACPGFFSAGPQADEVYKAWATEYPSVFPQLLHSRSHSRIRSFRGRRSIDTTASVDLCGRKSIDSDKTLASTVNSEITLARVGSGRHHEPSYSKCRLRDNDFVLLPKIGQPGVPFPDAAVPVVNVKEDSASDKVSDKDTTNGLVSRFSPPSSPESAHVSTRSIGARTIDGGKSVVDKVQAVLRRPFQRSMSSSHLPIDRKSIAPSVASPNSKQKRGLRSSSISKPVVGVDLSNAFDDSFASAVRPPPFPAFHGSLMNHHSLVPSPSPLSTSIVPPLPAGVAVPTTLNGKARILPDPAALARRAVRPRAHSAHSSRASVYERDGPVPPVPPLPRFCATATVNAASGGLDLVPSVQKF</sequence>
<evidence type="ECO:0000256" key="1">
    <source>
        <dbReference type="SAM" id="MobiDB-lite"/>
    </source>
</evidence>
<evidence type="ECO:0000313" key="2">
    <source>
        <dbReference type="EMBL" id="KIY49908.1"/>
    </source>
</evidence>
<feature type="compositionally biased region" description="Polar residues" evidence="1">
    <location>
        <begin position="264"/>
        <end position="273"/>
    </location>
</feature>
<protein>
    <submittedName>
        <fullName evidence="2">Uncharacterized protein</fullName>
    </submittedName>
</protein>
<name>A0A0D7AGE5_9AGAR</name>
<proteinExistence type="predicted"/>
<feature type="region of interest" description="Disordered" evidence="1">
    <location>
        <begin position="299"/>
        <end position="332"/>
    </location>
</feature>
<reference evidence="2 3" key="1">
    <citation type="journal article" date="2015" name="Fungal Genet. Biol.">
        <title>Evolution of novel wood decay mechanisms in Agaricales revealed by the genome sequences of Fistulina hepatica and Cylindrobasidium torrendii.</title>
        <authorList>
            <person name="Floudas D."/>
            <person name="Held B.W."/>
            <person name="Riley R."/>
            <person name="Nagy L.G."/>
            <person name="Koehler G."/>
            <person name="Ransdell A.S."/>
            <person name="Younus H."/>
            <person name="Chow J."/>
            <person name="Chiniquy J."/>
            <person name="Lipzen A."/>
            <person name="Tritt A."/>
            <person name="Sun H."/>
            <person name="Haridas S."/>
            <person name="LaButti K."/>
            <person name="Ohm R.A."/>
            <person name="Kues U."/>
            <person name="Blanchette R.A."/>
            <person name="Grigoriev I.V."/>
            <person name="Minto R.E."/>
            <person name="Hibbett D.S."/>
        </authorList>
    </citation>
    <scope>NUCLEOTIDE SEQUENCE [LARGE SCALE GENOMIC DNA]</scope>
    <source>
        <strain evidence="2 3">ATCC 64428</strain>
    </source>
</reference>
<dbReference type="Proteomes" id="UP000054144">
    <property type="component" value="Unassembled WGS sequence"/>
</dbReference>
<gene>
    <name evidence="2" type="ORF">FISHEDRAFT_57810</name>
</gene>
<feature type="compositionally biased region" description="Basic and acidic residues" evidence="1">
    <location>
        <begin position="239"/>
        <end position="250"/>
    </location>
</feature>
<dbReference type="AlphaFoldDB" id="A0A0D7AGE5"/>
<dbReference type="EMBL" id="KN881696">
    <property type="protein sequence ID" value="KIY49908.1"/>
    <property type="molecule type" value="Genomic_DNA"/>
</dbReference>
<feature type="region of interest" description="Disordered" evidence="1">
    <location>
        <begin position="415"/>
        <end position="434"/>
    </location>
</feature>
<keyword evidence="3" id="KW-1185">Reference proteome</keyword>
<organism evidence="2 3">
    <name type="scientific">Fistulina hepatica ATCC 64428</name>
    <dbReference type="NCBI Taxonomy" id="1128425"/>
    <lineage>
        <taxon>Eukaryota</taxon>
        <taxon>Fungi</taxon>
        <taxon>Dikarya</taxon>
        <taxon>Basidiomycota</taxon>
        <taxon>Agaricomycotina</taxon>
        <taxon>Agaricomycetes</taxon>
        <taxon>Agaricomycetidae</taxon>
        <taxon>Agaricales</taxon>
        <taxon>Fistulinaceae</taxon>
        <taxon>Fistulina</taxon>
    </lineage>
</organism>